<evidence type="ECO:0000313" key="7">
    <source>
        <dbReference type="EMBL" id="KAL3268923.1"/>
    </source>
</evidence>
<dbReference type="InterPro" id="IPR050688">
    <property type="entry name" value="Zinc_finger/UBP_domain"/>
</dbReference>
<proteinExistence type="predicted"/>
<dbReference type="EMBL" id="JABFTP020000021">
    <property type="protein sequence ID" value="KAL3268923.1"/>
    <property type="molecule type" value="Genomic_DNA"/>
</dbReference>
<keyword evidence="2" id="KW-0677">Repeat</keyword>
<dbReference type="AlphaFoldDB" id="A0ABD2MRA7"/>
<dbReference type="GO" id="GO:0008270">
    <property type="term" value="F:zinc ion binding"/>
    <property type="evidence" value="ECO:0007669"/>
    <property type="project" value="UniProtKB-KW"/>
</dbReference>
<keyword evidence="8" id="KW-1185">Reference proteome</keyword>
<feature type="domain" description="C2H2-type" evidence="6">
    <location>
        <begin position="93"/>
        <end position="116"/>
    </location>
</feature>
<accession>A0ABD2MRA7</accession>
<evidence type="ECO:0000256" key="4">
    <source>
        <dbReference type="ARBA" id="ARBA00022833"/>
    </source>
</evidence>
<dbReference type="PROSITE" id="PS50157">
    <property type="entry name" value="ZINC_FINGER_C2H2_2"/>
    <property type="match status" value="1"/>
</dbReference>
<gene>
    <name evidence="7" type="ORF">HHI36_008010</name>
</gene>
<protein>
    <recommendedName>
        <fullName evidence="6">C2H2-type domain-containing protein</fullName>
    </recommendedName>
</protein>
<dbReference type="SUPFAM" id="SSF57667">
    <property type="entry name" value="beta-beta-alpha zinc fingers"/>
    <property type="match status" value="1"/>
</dbReference>
<dbReference type="PROSITE" id="PS00028">
    <property type="entry name" value="ZINC_FINGER_C2H2_1"/>
    <property type="match status" value="2"/>
</dbReference>
<evidence type="ECO:0000256" key="5">
    <source>
        <dbReference type="PROSITE-ProRule" id="PRU00042"/>
    </source>
</evidence>
<dbReference type="Gene3D" id="3.30.160.60">
    <property type="entry name" value="Classic Zinc Finger"/>
    <property type="match status" value="1"/>
</dbReference>
<name>A0ABD2MRA7_9CUCU</name>
<dbReference type="InterPro" id="IPR013087">
    <property type="entry name" value="Znf_C2H2_type"/>
</dbReference>
<organism evidence="7 8">
    <name type="scientific">Cryptolaemus montrouzieri</name>
    <dbReference type="NCBI Taxonomy" id="559131"/>
    <lineage>
        <taxon>Eukaryota</taxon>
        <taxon>Metazoa</taxon>
        <taxon>Ecdysozoa</taxon>
        <taxon>Arthropoda</taxon>
        <taxon>Hexapoda</taxon>
        <taxon>Insecta</taxon>
        <taxon>Pterygota</taxon>
        <taxon>Neoptera</taxon>
        <taxon>Endopterygota</taxon>
        <taxon>Coleoptera</taxon>
        <taxon>Polyphaga</taxon>
        <taxon>Cucujiformia</taxon>
        <taxon>Coccinelloidea</taxon>
        <taxon>Coccinellidae</taxon>
        <taxon>Scymninae</taxon>
        <taxon>Scymnini</taxon>
        <taxon>Cryptolaemus</taxon>
    </lineage>
</organism>
<dbReference type="Proteomes" id="UP001516400">
    <property type="component" value="Unassembled WGS sequence"/>
</dbReference>
<dbReference type="PANTHER" id="PTHR24403:SF48">
    <property type="entry name" value="PR DOMAIN ZINC FINGER PROTEIN 10"/>
    <property type="match status" value="1"/>
</dbReference>
<keyword evidence="3 5" id="KW-0863">Zinc-finger</keyword>
<evidence type="ECO:0000259" key="6">
    <source>
        <dbReference type="PROSITE" id="PS50157"/>
    </source>
</evidence>
<evidence type="ECO:0000256" key="3">
    <source>
        <dbReference type="ARBA" id="ARBA00022771"/>
    </source>
</evidence>
<comment type="caution">
    <text evidence="7">The sequence shown here is derived from an EMBL/GenBank/DDBJ whole genome shotgun (WGS) entry which is preliminary data.</text>
</comment>
<evidence type="ECO:0000313" key="8">
    <source>
        <dbReference type="Proteomes" id="UP001516400"/>
    </source>
</evidence>
<evidence type="ECO:0000256" key="1">
    <source>
        <dbReference type="ARBA" id="ARBA00022723"/>
    </source>
</evidence>
<reference evidence="7 8" key="1">
    <citation type="journal article" date="2021" name="BMC Biol.">
        <title>Horizontally acquired antibacterial genes associated with adaptive radiation of ladybird beetles.</title>
        <authorList>
            <person name="Li H.S."/>
            <person name="Tang X.F."/>
            <person name="Huang Y.H."/>
            <person name="Xu Z.Y."/>
            <person name="Chen M.L."/>
            <person name="Du X.Y."/>
            <person name="Qiu B.Y."/>
            <person name="Chen P.T."/>
            <person name="Zhang W."/>
            <person name="Slipinski A."/>
            <person name="Escalona H.E."/>
            <person name="Waterhouse R.M."/>
            <person name="Zwick A."/>
            <person name="Pang H."/>
        </authorList>
    </citation>
    <scope>NUCLEOTIDE SEQUENCE [LARGE SCALE GENOMIC DNA]</scope>
    <source>
        <strain evidence="7">SYSU2018</strain>
    </source>
</reference>
<keyword evidence="4" id="KW-0862">Zinc</keyword>
<dbReference type="InterPro" id="IPR036236">
    <property type="entry name" value="Znf_C2H2_sf"/>
</dbReference>
<dbReference type="PANTHER" id="PTHR24403">
    <property type="entry name" value="ZINC FINGER PROTEIN"/>
    <property type="match status" value="1"/>
</dbReference>
<sequence length="222" mass="25176">MLVNHLAKRHPDISLDSVPELNLPILRATKDYYCQYCDKVYKSSSKRKAHILKNHPGAALPISNRKQGAYPEVAGVPNPSFSQTVGSVTTSPQNCNWCHKQYASKAKLLQHQRKEHVEYLDQHLSEDNANDKTIASPKRSREDILEDVRTYNKISEYAAITEKVLTANIMDEFVDDPEPDSHYCHLSSISESDMFQSTESLNPPNSHLYRLLTNANNMAPPR</sequence>
<keyword evidence="1" id="KW-0479">Metal-binding</keyword>
<dbReference type="SMART" id="SM00355">
    <property type="entry name" value="ZnF_C2H2"/>
    <property type="match status" value="2"/>
</dbReference>
<evidence type="ECO:0000256" key="2">
    <source>
        <dbReference type="ARBA" id="ARBA00022737"/>
    </source>
</evidence>